<accession>A0A183FRD1</accession>
<keyword evidence="2" id="KW-1185">Reference proteome</keyword>
<accession>A0A3P7YAA9</accession>
<dbReference type="Proteomes" id="UP000050761">
    <property type="component" value="Unassembled WGS sequence"/>
</dbReference>
<reference evidence="3" key="2">
    <citation type="submission" date="2019-09" db="UniProtKB">
        <authorList>
            <consortium name="WormBaseParasite"/>
        </authorList>
    </citation>
    <scope>IDENTIFICATION</scope>
</reference>
<reference evidence="1 2" key="1">
    <citation type="submission" date="2018-11" db="EMBL/GenBank/DDBJ databases">
        <authorList>
            <consortium name="Pathogen Informatics"/>
        </authorList>
    </citation>
    <scope>NUCLEOTIDE SEQUENCE [LARGE SCALE GENOMIC DNA]</scope>
</reference>
<dbReference type="EMBL" id="UZAH01026745">
    <property type="protein sequence ID" value="VDO84840.1"/>
    <property type="molecule type" value="Genomic_DNA"/>
</dbReference>
<evidence type="ECO:0000313" key="1">
    <source>
        <dbReference type="EMBL" id="VDO84840.1"/>
    </source>
</evidence>
<protein>
    <submittedName>
        <fullName evidence="3">G_PROTEIN_RECEP_F1_2 domain-containing protein</fullName>
    </submittedName>
</protein>
<evidence type="ECO:0000313" key="3">
    <source>
        <dbReference type="WBParaSite" id="HPBE_0001037701-mRNA-1"/>
    </source>
</evidence>
<sequence length="35" mass="4146">MAYLVALVIDIFLTRPIRCLLDRQQLHRYKSTQLG</sequence>
<proteinExistence type="predicted"/>
<name>A0A183FRD1_HELPZ</name>
<gene>
    <name evidence="1" type="ORF">HPBE_LOCUS10378</name>
</gene>
<organism evidence="2 3">
    <name type="scientific">Heligmosomoides polygyrus</name>
    <name type="common">Parasitic roundworm</name>
    <dbReference type="NCBI Taxonomy" id="6339"/>
    <lineage>
        <taxon>Eukaryota</taxon>
        <taxon>Metazoa</taxon>
        <taxon>Ecdysozoa</taxon>
        <taxon>Nematoda</taxon>
        <taxon>Chromadorea</taxon>
        <taxon>Rhabditida</taxon>
        <taxon>Rhabditina</taxon>
        <taxon>Rhabditomorpha</taxon>
        <taxon>Strongyloidea</taxon>
        <taxon>Heligmosomidae</taxon>
        <taxon>Heligmosomoides</taxon>
    </lineage>
</organism>
<dbReference type="WBParaSite" id="HPBE_0001037701-mRNA-1">
    <property type="protein sequence ID" value="HPBE_0001037701-mRNA-1"/>
    <property type="gene ID" value="HPBE_0001037701"/>
</dbReference>
<dbReference type="AlphaFoldDB" id="A0A183FRD1"/>
<evidence type="ECO:0000313" key="2">
    <source>
        <dbReference type="Proteomes" id="UP000050761"/>
    </source>
</evidence>